<reference evidence="7 8" key="1">
    <citation type="submission" date="2017-08" db="EMBL/GenBank/DDBJ databases">
        <title>Virgibacillus indicus sp. nov. and Virgibacillus profoundi sp. nov, two moderately halophilic bacteria isolated from marine sediment by using the Microfluidic Streak Plate.</title>
        <authorList>
            <person name="Xu B."/>
            <person name="Hu B."/>
            <person name="Wang J."/>
            <person name="Zhu Y."/>
            <person name="Huang L."/>
            <person name="Du W."/>
            <person name="Huang Y."/>
        </authorList>
    </citation>
    <scope>NUCLEOTIDE SEQUENCE [LARGE SCALE GENOMIC DNA]</scope>
    <source>
        <strain evidence="7 8">IO3-P2-C2</strain>
    </source>
</reference>
<dbReference type="OrthoDB" id="9800801at2"/>
<comment type="caution">
    <text evidence="7">The sequence shown here is derived from an EMBL/GenBank/DDBJ whole genome shotgun (WGS) entry which is preliminary data.</text>
</comment>
<evidence type="ECO:0000256" key="2">
    <source>
        <dbReference type="ARBA" id="ARBA00022603"/>
    </source>
</evidence>
<dbReference type="PROSITE" id="PS00092">
    <property type="entry name" value="N6_MTASE"/>
    <property type="match status" value="1"/>
</dbReference>
<protein>
    <submittedName>
        <fullName evidence="7">Site-specific DNA-methyltransferase</fullName>
    </submittedName>
</protein>
<keyword evidence="8" id="KW-1185">Reference proteome</keyword>
<dbReference type="GO" id="GO:0009307">
    <property type="term" value="P:DNA restriction-modification system"/>
    <property type="evidence" value="ECO:0007669"/>
    <property type="project" value="UniProtKB-KW"/>
</dbReference>
<accession>A0A265NBA7</accession>
<dbReference type="InterPro" id="IPR029063">
    <property type="entry name" value="SAM-dependent_MTases_sf"/>
</dbReference>
<comment type="similarity">
    <text evidence="1">Belongs to the N(4)/N(6)-methyltransferase family.</text>
</comment>
<feature type="domain" description="DNA methylase N-4/N-6" evidence="6">
    <location>
        <begin position="57"/>
        <end position="270"/>
    </location>
</feature>
<dbReference type="Pfam" id="PF01555">
    <property type="entry name" value="N6_N4_Mtase"/>
    <property type="match status" value="1"/>
</dbReference>
<evidence type="ECO:0000256" key="5">
    <source>
        <dbReference type="ARBA" id="ARBA00022747"/>
    </source>
</evidence>
<evidence type="ECO:0000256" key="4">
    <source>
        <dbReference type="ARBA" id="ARBA00022691"/>
    </source>
</evidence>
<evidence type="ECO:0000313" key="8">
    <source>
        <dbReference type="Proteomes" id="UP000216498"/>
    </source>
</evidence>
<gene>
    <name evidence="7" type="ORF">CIL03_08650</name>
</gene>
<keyword evidence="2 7" id="KW-0489">Methyltransferase</keyword>
<dbReference type="InterPro" id="IPR002295">
    <property type="entry name" value="N4/N6-MTase_EcoPI_Mod-like"/>
</dbReference>
<sequence>MANRSHYNSGHRMLNLMNKTGKKHISDRDIGKPDKTKHLIAIDDCVNLLKEIPDNSVQLVLIDPPYNIDMANWDTFDNYIEWASKWLFEAERILTENGSFVIFGGIQFENEKSGDLLELMHYIRHHSNLKLVNLIIWNYKNGMGAHRFFANRHEEIAWYVKSKKYTFNLDAVRIPYDDKTKKTYLTDKRLNPATVEKGKNPTNVWEINRLNGNSKERVGHPTQKPVELIERLIKSLSNPNDVVLDFFAGSGVTTRVCIQEERHSVSVDLDPMLPTYLQRHIEKMGDLLYSYQLITEETEFNIHPVFTNK</sequence>
<keyword evidence="4" id="KW-0949">S-adenosyl-L-methionine</keyword>
<dbReference type="AlphaFoldDB" id="A0A265NBA7"/>
<evidence type="ECO:0000259" key="6">
    <source>
        <dbReference type="Pfam" id="PF01555"/>
    </source>
</evidence>
<dbReference type="RefSeq" id="WP_094885433.1">
    <property type="nucleotide sequence ID" value="NZ_NPMS01000003.1"/>
</dbReference>
<dbReference type="EMBL" id="NPMS01000003">
    <property type="protein sequence ID" value="OZU89075.1"/>
    <property type="molecule type" value="Genomic_DNA"/>
</dbReference>
<organism evidence="7 8">
    <name type="scientific">Virgibacillus indicus</name>
    <dbReference type="NCBI Taxonomy" id="2024554"/>
    <lineage>
        <taxon>Bacteria</taxon>
        <taxon>Bacillati</taxon>
        <taxon>Bacillota</taxon>
        <taxon>Bacilli</taxon>
        <taxon>Bacillales</taxon>
        <taxon>Bacillaceae</taxon>
        <taxon>Virgibacillus</taxon>
    </lineage>
</organism>
<keyword evidence="5" id="KW-0680">Restriction system</keyword>
<dbReference type="InterPro" id="IPR002052">
    <property type="entry name" value="DNA_methylase_N6_adenine_CS"/>
</dbReference>
<evidence type="ECO:0000256" key="3">
    <source>
        <dbReference type="ARBA" id="ARBA00022679"/>
    </source>
</evidence>
<evidence type="ECO:0000313" key="7">
    <source>
        <dbReference type="EMBL" id="OZU89075.1"/>
    </source>
</evidence>
<dbReference type="Gene3D" id="3.40.50.150">
    <property type="entry name" value="Vaccinia Virus protein VP39"/>
    <property type="match status" value="1"/>
</dbReference>
<dbReference type="Proteomes" id="UP000216498">
    <property type="component" value="Unassembled WGS sequence"/>
</dbReference>
<keyword evidence="3 7" id="KW-0808">Transferase</keyword>
<evidence type="ECO:0000256" key="1">
    <source>
        <dbReference type="ARBA" id="ARBA00006594"/>
    </source>
</evidence>
<dbReference type="GO" id="GO:0008170">
    <property type="term" value="F:N-methyltransferase activity"/>
    <property type="evidence" value="ECO:0007669"/>
    <property type="project" value="InterPro"/>
</dbReference>
<dbReference type="PRINTS" id="PR00506">
    <property type="entry name" value="D21N6MTFRASE"/>
</dbReference>
<dbReference type="GO" id="GO:0032259">
    <property type="term" value="P:methylation"/>
    <property type="evidence" value="ECO:0007669"/>
    <property type="project" value="UniProtKB-KW"/>
</dbReference>
<name>A0A265NBA7_9BACI</name>
<proteinExistence type="inferred from homology"/>
<dbReference type="SUPFAM" id="SSF53335">
    <property type="entry name" value="S-adenosyl-L-methionine-dependent methyltransferases"/>
    <property type="match status" value="1"/>
</dbReference>
<dbReference type="InterPro" id="IPR002941">
    <property type="entry name" value="DNA_methylase_N4/N6"/>
</dbReference>
<dbReference type="GO" id="GO:0003677">
    <property type="term" value="F:DNA binding"/>
    <property type="evidence" value="ECO:0007669"/>
    <property type="project" value="InterPro"/>
</dbReference>